<sequence length="224" mass="25977">MKRFLERMFPETSPTTLLEHHAELCMKSGNLIKKILDDYFNGEDVLRYSEEIDKYETEADKIKTHLREIYTKLRWSYFDRIDALEIIHNQDALIDAVDDFVKLLTMNTVEDCPGEIVGEIKSLGEMVIDAIQMMKASVEELKVVVESDFSPQEVRKEDNITFDVEKDESRTDSIGISIGKKLFKLKNSLNAVDIIFLNNIVILLMRIADRAENVVERIRMIIRS</sequence>
<keyword evidence="3" id="KW-1185">Reference proteome</keyword>
<evidence type="ECO:0000256" key="1">
    <source>
        <dbReference type="ARBA" id="ARBA00008591"/>
    </source>
</evidence>
<dbReference type="PANTHER" id="PTHR36536:SF3">
    <property type="entry name" value="UPF0111 PROTEIN HI_1603"/>
    <property type="match status" value="1"/>
</dbReference>
<reference evidence="2 3" key="1">
    <citation type="submission" date="2021-03" db="EMBL/GenBank/DDBJ databases">
        <title>Thermosipho ferrireducens sp.nov., an anaerobic thermophilic iron-reducing bacterium isolated from a deep-sea hydrothermal sulfide deposits.</title>
        <authorList>
            <person name="Zeng X."/>
            <person name="Chen Y."/>
            <person name="Shao Z."/>
        </authorList>
    </citation>
    <scope>NUCLEOTIDE SEQUENCE [LARGE SCALE GENOMIC DNA]</scope>
    <source>
        <strain evidence="2 3">JL129W03</strain>
    </source>
</reference>
<name>A0ABX7S5Y2_9BACT</name>
<evidence type="ECO:0000313" key="3">
    <source>
        <dbReference type="Proteomes" id="UP000671862"/>
    </source>
</evidence>
<dbReference type="Proteomes" id="UP000671862">
    <property type="component" value="Chromosome"/>
</dbReference>
<dbReference type="Gene3D" id="1.20.58.220">
    <property type="entry name" value="Phosphate transport system protein phou homolog 2, domain 2"/>
    <property type="match status" value="1"/>
</dbReference>
<organism evidence="2 3">
    <name type="scientific">Thermosipho ferrireducens</name>
    <dbReference type="NCBI Taxonomy" id="2571116"/>
    <lineage>
        <taxon>Bacteria</taxon>
        <taxon>Thermotogati</taxon>
        <taxon>Thermotogota</taxon>
        <taxon>Thermotogae</taxon>
        <taxon>Thermotogales</taxon>
        <taxon>Fervidobacteriaceae</taxon>
        <taxon>Thermosipho</taxon>
    </lineage>
</organism>
<dbReference type="RefSeq" id="WP_207566693.1">
    <property type="nucleotide sequence ID" value="NZ_CP071446.1"/>
</dbReference>
<dbReference type="InterPro" id="IPR002727">
    <property type="entry name" value="DUF47"/>
</dbReference>
<gene>
    <name evidence="2" type="ORF">JYK00_09705</name>
</gene>
<proteinExistence type="inferred from homology"/>
<dbReference type="EMBL" id="CP071446">
    <property type="protein sequence ID" value="QTA37972.1"/>
    <property type="molecule type" value="Genomic_DNA"/>
</dbReference>
<protein>
    <submittedName>
        <fullName evidence="2">DUF47 domain-containing protein</fullName>
    </submittedName>
</protein>
<dbReference type="InterPro" id="IPR018445">
    <property type="entry name" value="Put_Phosphate_transp_reg"/>
</dbReference>
<comment type="similarity">
    <text evidence="1">Belongs to the UPF0111 family.</text>
</comment>
<dbReference type="SUPFAM" id="SSF109755">
    <property type="entry name" value="PhoU-like"/>
    <property type="match status" value="1"/>
</dbReference>
<dbReference type="PANTHER" id="PTHR36536">
    <property type="entry name" value="UPF0111 PROTEIN HI_1603"/>
    <property type="match status" value="1"/>
</dbReference>
<dbReference type="Pfam" id="PF01865">
    <property type="entry name" value="PhoU_div"/>
    <property type="match status" value="1"/>
</dbReference>
<dbReference type="InterPro" id="IPR038078">
    <property type="entry name" value="PhoU-like_sf"/>
</dbReference>
<accession>A0ABX7S5Y2</accession>
<evidence type="ECO:0000313" key="2">
    <source>
        <dbReference type="EMBL" id="QTA37972.1"/>
    </source>
</evidence>